<dbReference type="PANTHER" id="PTHR46757">
    <property type="entry name" value="SORTING NEXIN-RELATED"/>
    <property type="match status" value="1"/>
</dbReference>
<dbReference type="AlphaFoldDB" id="A0A2P5ECJ2"/>
<dbReference type="Proteomes" id="UP000237000">
    <property type="component" value="Unassembled WGS sequence"/>
</dbReference>
<dbReference type="PANTHER" id="PTHR46757:SF2">
    <property type="entry name" value="OS05G0346100 PROTEIN"/>
    <property type="match status" value="1"/>
</dbReference>
<dbReference type="OrthoDB" id="271164at2759"/>
<gene>
    <name evidence="1" type="ORF">TorRG33x02_209710</name>
</gene>
<protein>
    <submittedName>
        <fullName evidence="1">Sorting nexin 2A</fullName>
    </submittedName>
</protein>
<accession>A0A2P5ECJ2</accession>
<evidence type="ECO:0000313" key="2">
    <source>
        <dbReference type="Proteomes" id="UP000237000"/>
    </source>
</evidence>
<dbReference type="STRING" id="63057.A0A2P5ECJ2"/>
<dbReference type="EMBL" id="JXTC01000181">
    <property type="protein sequence ID" value="PON83267.1"/>
    <property type="molecule type" value="Genomic_DNA"/>
</dbReference>
<dbReference type="InterPro" id="IPR027267">
    <property type="entry name" value="AH/BAR_dom_sf"/>
</dbReference>
<evidence type="ECO:0000313" key="1">
    <source>
        <dbReference type="EMBL" id="PON83267.1"/>
    </source>
</evidence>
<reference evidence="2" key="1">
    <citation type="submission" date="2016-06" db="EMBL/GenBank/DDBJ databases">
        <title>Parallel loss of symbiosis genes in relatives of nitrogen-fixing non-legume Parasponia.</title>
        <authorList>
            <person name="Van Velzen R."/>
            <person name="Holmer R."/>
            <person name="Bu F."/>
            <person name="Rutten L."/>
            <person name="Van Zeijl A."/>
            <person name="Liu W."/>
            <person name="Santuari L."/>
            <person name="Cao Q."/>
            <person name="Sharma T."/>
            <person name="Shen D."/>
            <person name="Roswanjaya Y."/>
            <person name="Wardhani T."/>
            <person name="Kalhor M.S."/>
            <person name="Jansen J."/>
            <person name="Van den Hoogen J."/>
            <person name="Gungor B."/>
            <person name="Hartog M."/>
            <person name="Hontelez J."/>
            <person name="Verver J."/>
            <person name="Yang W.-C."/>
            <person name="Schijlen E."/>
            <person name="Repin R."/>
            <person name="Schilthuizen M."/>
            <person name="Schranz E."/>
            <person name="Heidstra R."/>
            <person name="Miyata K."/>
            <person name="Fedorova E."/>
            <person name="Kohlen W."/>
            <person name="Bisseling T."/>
            <person name="Smit S."/>
            <person name="Geurts R."/>
        </authorList>
    </citation>
    <scope>NUCLEOTIDE SEQUENCE [LARGE SCALE GENOMIC DNA]</scope>
    <source>
        <strain evidence="2">cv. RG33-2</strain>
    </source>
</reference>
<dbReference type="Gene3D" id="1.20.1270.60">
    <property type="entry name" value="Arfaptin homology (AH) domain/BAR domain"/>
    <property type="match status" value="1"/>
</dbReference>
<comment type="caution">
    <text evidence="1">The sequence shown here is derived from an EMBL/GenBank/DDBJ whole genome shotgun (WGS) entry which is preliminary data.</text>
</comment>
<proteinExistence type="predicted"/>
<organism evidence="1 2">
    <name type="scientific">Trema orientale</name>
    <name type="common">Charcoal tree</name>
    <name type="synonym">Celtis orientalis</name>
    <dbReference type="NCBI Taxonomy" id="63057"/>
    <lineage>
        <taxon>Eukaryota</taxon>
        <taxon>Viridiplantae</taxon>
        <taxon>Streptophyta</taxon>
        <taxon>Embryophyta</taxon>
        <taxon>Tracheophyta</taxon>
        <taxon>Spermatophyta</taxon>
        <taxon>Magnoliopsida</taxon>
        <taxon>eudicotyledons</taxon>
        <taxon>Gunneridae</taxon>
        <taxon>Pentapetalae</taxon>
        <taxon>rosids</taxon>
        <taxon>fabids</taxon>
        <taxon>Rosales</taxon>
        <taxon>Cannabaceae</taxon>
        <taxon>Trema</taxon>
    </lineage>
</organism>
<sequence length="186" mass="21506">MGGFRMTFVNLTKFETEEAVMDSQRVRATDLKNVATVAVKASRLYWELNLQMVKHLTLSSELTYLHSRIKKLEVASSKIFDGDISRMHKIEELKETVRVTEDSKSCAVREYERIKEILMLDTNLLLDEPCPHENKSELERLDKERQNDFMAMLRGFVLNQAGYAEKMANVCEELTGETSRYVKDSS</sequence>
<keyword evidence="2" id="KW-1185">Reference proteome</keyword>
<dbReference type="InParanoid" id="A0A2P5ECJ2"/>
<dbReference type="InterPro" id="IPR044279">
    <property type="entry name" value="SNX2A/B"/>
</dbReference>
<name>A0A2P5ECJ2_TREOI</name>